<name>A0A9D0ZD05_9FIRM</name>
<proteinExistence type="predicted"/>
<dbReference type="EMBL" id="DVFJ01000030">
    <property type="protein sequence ID" value="HIQ72208.1"/>
    <property type="molecule type" value="Genomic_DNA"/>
</dbReference>
<evidence type="ECO:0000313" key="1">
    <source>
        <dbReference type="EMBL" id="HIQ72208.1"/>
    </source>
</evidence>
<dbReference type="Proteomes" id="UP000886887">
    <property type="component" value="Unassembled WGS sequence"/>
</dbReference>
<accession>A0A9D0ZD05</accession>
<gene>
    <name evidence="1" type="ORF">IAB73_08395</name>
</gene>
<organism evidence="1 2">
    <name type="scientific">Candidatus Onthenecus intestinigallinarum</name>
    <dbReference type="NCBI Taxonomy" id="2840875"/>
    <lineage>
        <taxon>Bacteria</taxon>
        <taxon>Bacillati</taxon>
        <taxon>Bacillota</taxon>
        <taxon>Clostridia</taxon>
        <taxon>Eubacteriales</taxon>
        <taxon>Candidatus Onthenecus</taxon>
    </lineage>
</organism>
<reference evidence="1" key="1">
    <citation type="submission" date="2020-10" db="EMBL/GenBank/DDBJ databases">
        <authorList>
            <person name="Gilroy R."/>
        </authorList>
    </citation>
    <scope>NUCLEOTIDE SEQUENCE</scope>
    <source>
        <strain evidence="1">ChiSxjej2B14-6234</strain>
    </source>
</reference>
<protein>
    <submittedName>
        <fullName evidence="1">Uncharacterized protein</fullName>
    </submittedName>
</protein>
<dbReference type="AlphaFoldDB" id="A0A9D0ZD05"/>
<evidence type="ECO:0000313" key="2">
    <source>
        <dbReference type="Proteomes" id="UP000886887"/>
    </source>
</evidence>
<reference evidence="1" key="2">
    <citation type="journal article" date="2021" name="PeerJ">
        <title>Extensive microbial diversity within the chicken gut microbiome revealed by metagenomics and culture.</title>
        <authorList>
            <person name="Gilroy R."/>
            <person name="Ravi A."/>
            <person name="Getino M."/>
            <person name="Pursley I."/>
            <person name="Horton D.L."/>
            <person name="Alikhan N.F."/>
            <person name="Baker D."/>
            <person name="Gharbi K."/>
            <person name="Hall N."/>
            <person name="Watson M."/>
            <person name="Adriaenssens E.M."/>
            <person name="Foster-Nyarko E."/>
            <person name="Jarju S."/>
            <person name="Secka A."/>
            <person name="Antonio M."/>
            <person name="Oren A."/>
            <person name="Chaudhuri R.R."/>
            <person name="La Ragione R."/>
            <person name="Hildebrand F."/>
            <person name="Pallen M.J."/>
        </authorList>
    </citation>
    <scope>NUCLEOTIDE SEQUENCE</scope>
    <source>
        <strain evidence="1">ChiSxjej2B14-6234</strain>
    </source>
</reference>
<comment type="caution">
    <text evidence="1">The sequence shown here is derived from an EMBL/GenBank/DDBJ whole genome shotgun (WGS) entry which is preliminary data.</text>
</comment>
<sequence>MKTIIRNVALLDARAVPEELAGEIERIENVAALLLSERAAGLLAGARLSNVASATTVPDGVGLMLQNGQTTLSAAPGEGRRFLLVNGELQLDPAMTPEQIRAQIAGGTVNGQVLGSASQAAALLEAGVQVNGRMHAIPDGWQARRSKSPMTLAEAQALAGKSVYLCGRTLLEAGVPGALAAGGARLAGGKVLCYAGDAQDLGRVYAGDLGACTFVPDGAAVLRDLDVSARTAFRLRGSLYLTGDLTLREDVREEHLAGLQALRVQGHALVPLSLMDAMLARAQGEVDWVPYEGRLVFNDAQMALTPETLSQADGPVALYNGGALTVDAAIEPKALRERVTLLYNDGACIASTEAQAALRPVTVGGGVFSDPEEAAEEAADLQDVRVIGNIATLTL</sequence>